<protein>
    <submittedName>
        <fullName evidence="2">Uncharacterized protein</fullName>
    </submittedName>
</protein>
<gene>
    <name evidence="2" type="ORF">D8I30_13975</name>
</gene>
<feature type="signal peptide" evidence="1">
    <location>
        <begin position="1"/>
        <end position="36"/>
    </location>
</feature>
<sequence length="159" mass="17098">MSVTEMNALLLKKTGRTAALAAAMGAALASAGCVSAFEPRTDAASPLAPRIQQLVGENRQYPRWADFPAASRDLPAPAAIAADVGRLESRNAALTADVARIEWTLNQDPAAFLDSVNRRIDADQMSPLTVRTPEQVEAFAEELRQRAKAPPPIDRPRPQ</sequence>
<organism evidence="2 3">
    <name type="scientific">Brevundimonas naejangsanensis</name>
    <dbReference type="NCBI Taxonomy" id="588932"/>
    <lineage>
        <taxon>Bacteria</taxon>
        <taxon>Pseudomonadati</taxon>
        <taxon>Pseudomonadota</taxon>
        <taxon>Alphaproteobacteria</taxon>
        <taxon>Caulobacterales</taxon>
        <taxon>Caulobacteraceae</taxon>
        <taxon>Brevundimonas</taxon>
    </lineage>
</organism>
<reference evidence="2 3" key="1">
    <citation type="submission" date="2018-10" db="EMBL/GenBank/DDBJ databases">
        <title>Complete genome sequence of Brevundimonas naejangsanensis BRV3.</title>
        <authorList>
            <person name="Berrios L."/>
            <person name="Ely B."/>
        </authorList>
    </citation>
    <scope>NUCLEOTIDE SEQUENCE [LARGE SCALE GENOMIC DNA]</scope>
    <source>
        <strain evidence="2 3">BRV3</strain>
    </source>
</reference>
<accession>A0A494RMK4</accession>
<feature type="chain" id="PRO_5019774057" evidence="1">
    <location>
        <begin position="37"/>
        <end position="159"/>
    </location>
</feature>
<keyword evidence="1" id="KW-0732">Signal</keyword>
<name>A0A494RMK4_9CAUL</name>
<evidence type="ECO:0000313" key="3">
    <source>
        <dbReference type="Proteomes" id="UP000276984"/>
    </source>
</evidence>
<proteinExistence type="predicted"/>
<dbReference type="OrthoDB" id="7203260at2"/>
<evidence type="ECO:0000313" key="2">
    <source>
        <dbReference type="EMBL" id="AYG96153.1"/>
    </source>
</evidence>
<dbReference type="EMBL" id="CP032707">
    <property type="protein sequence ID" value="AYG96153.1"/>
    <property type="molecule type" value="Genomic_DNA"/>
</dbReference>
<evidence type="ECO:0000256" key="1">
    <source>
        <dbReference type="SAM" id="SignalP"/>
    </source>
</evidence>
<dbReference type="AlphaFoldDB" id="A0A494RMK4"/>
<keyword evidence="3" id="KW-1185">Reference proteome</keyword>
<dbReference type="Proteomes" id="UP000276984">
    <property type="component" value="Chromosome"/>
</dbReference>